<dbReference type="STRING" id="454194.PYK22_02353"/>
<keyword evidence="1 3" id="KW-0413">Isomerase</keyword>
<evidence type="ECO:0000256" key="1">
    <source>
        <dbReference type="ARBA" id="ARBA00023235"/>
    </source>
</evidence>
<dbReference type="EC" id="5.3.1.22" evidence="3"/>
<proteinExistence type="predicted"/>
<dbReference type="SUPFAM" id="SSF51658">
    <property type="entry name" value="Xylose isomerase-like"/>
    <property type="match status" value="1"/>
</dbReference>
<dbReference type="PANTHER" id="PTHR43489">
    <property type="entry name" value="ISOMERASE"/>
    <property type="match status" value="1"/>
</dbReference>
<dbReference type="Gene3D" id="3.20.20.150">
    <property type="entry name" value="Divalent-metal-dependent TIM barrel enzymes"/>
    <property type="match status" value="1"/>
</dbReference>
<dbReference type="InterPro" id="IPR013022">
    <property type="entry name" value="Xyl_isomerase-like_TIM-brl"/>
</dbReference>
<dbReference type="EMBL" id="CBXV010000008">
    <property type="protein sequence ID" value="CDM66326.1"/>
    <property type="molecule type" value="Genomic_DNA"/>
</dbReference>
<sequence length="307" mass="34997">MIIDRREVDRVRLDRNGRPHGRQMPINRREAMRMSAAFVATLLNPFDRIRPAIRKGRLKQSVSRWPYNRLRLEDFARAVAEMGLTAIDLLREEEWPIVRRYGLICSMGYPAVGAEITRGLNDRANHDLIAKGFQQSIPVAAKMGVPNLIAFFGNRRNMSDAEAIENCVIGLNRIKKMAEDYGVTICIELLNSKVDHKDYQGDRTSFGVQVVKAVASPRVKLLYDIYHMQIMEGDIIRTIRENHQHIAHYHTGGVPGRHELDDTQELNWPAICRAIVETGFTGYLAHEFIPTRDPLTSLREAIALCDV</sequence>
<protein>
    <submittedName>
        <fullName evidence="3">Hydroxypyruvate isomerase</fullName>
        <ecNumber evidence="3">5.3.1.22</ecNumber>
    </submittedName>
</protein>
<dbReference type="InterPro" id="IPR036237">
    <property type="entry name" value="Xyl_isomerase-like_sf"/>
</dbReference>
<accession>A0A0B6WYZ6</accession>
<dbReference type="GO" id="GO:0008903">
    <property type="term" value="F:hydroxypyruvate isomerase activity"/>
    <property type="evidence" value="ECO:0007669"/>
    <property type="project" value="UniProtKB-EC"/>
</dbReference>
<dbReference type="Proteomes" id="UP000031518">
    <property type="component" value="Unassembled WGS sequence"/>
</dbReference>
<dbReference type="InterPro" id="IPR050417">
    <property type="entry name" value="Sugar_Epim/Isomerase"/>
</dbReference>
<dbReference type="AlphaFoldDB" id="A0A0B6WYZ6"/>
<name>A0A0B6WYZ6_9BACT</name>
<dbReference type="PANTHER" id="PTHR43489:SF3">
    <property type="entry name" value="XYLOSE ISOMERASE DOMAIN PROTEIN TIM BARREL"/>
    <property type="match status" value="1"/>
</dbReference>
<evidence type="ECO:0000259" key="2">
    <source>
        <dbReference type="Pfam" id="PF01261"/>
    </source>
</evidence>
<reference evidence="3 4" key="1">
    <citation type="submission" date="2013-12" db="EMBL/GenBank/DDBJ databases">
        <authorList>
            <person name="Stott M."/>
        </authorList>
    </citation>
    <scope>NUCLEOTIDE SEQUENCE [LARGE SCALE GENOMIC DNA]</scope>
    <source>
        <strain evidence="3 4">K22</strain>
    </source>
</reference>
<dbReference type="RefSeq" id="WP_211197690.1">
    <property type="nucleotide sequence ID" value="NZ_CBXV010000008.1"/>
</dbReference>
<keyword evidence="3" id="KW-0670">Pyruvate</keyword>
<keyword evidence="4" id="KW-1185">Reference proteome</keyword>
<reference evidence="3 4" key="2">
    <citation type="submission" date="2015-01" db="EMBL/GenBank/DDBJ databases">
        <title>Complete genome sequence of Pyrinomonas methylaliphatogenes type strain K22T.</title>
        <authorList>
            <person name="Lee K.C.Y."/>
            <person name="Power J.F."/>
            <person name="Dunfield P.F."/>
            <person name="Morgan X.C."/>
            <person name="Huttenhower C."/>
            <person name="Stott M.B."/>
        </authorList>
    </citation>
    <scope>NUCLEOTIDE SEQUENCE [LARGE SCALE GENOMIC DNA]</scope>
    <source>
        <strain evidence="3 4">K22</strain>
    </source>
</reference>
<feature type="domain" description="Xylose isomerase-like TIM barrel" evidence="2">
    <location>
        <begin position="97"/>
        <end position="303"/>
    </location>
</feature>
<evidence type="ECO:0000313" key="3">
    <source>
        <dbReference type="EMBL" id="CDM66326.1"/>
    </source>
</evidence>
<gene>
    <name evidence="3" type="ORF">PYK22_02353</name>
</gene>
<dbReference type="Pfam" id="PF01261">
    <property type="entry name" value="AP_endonuc_2"/>
    <property type="match status" value="1"/>
</dbReference>
<organism evidence="3 4">
    <name type="scientific">Pyrinomonas methylaliphatogenes</name>
    <dbReference type="NCBI Taxonomy" id="454194"/>
    <lineage>
        <taxon>Bacteria</taxon>
        <taxon>Pseudomonadati</taxon>
        <taxon>Acidobacteriota</taxon>
        <taxon>Blastocatellia</taxon>
        <taxon>Blastocatellales</taxon>
        <taxon>Pyrinomonadaceae</taxon>
        <taxon>Pyrinomonas</taxon>
    </lineage>
</organism>
<evidence type="ECO:0000313" key="4">
    <source>
        <dbReference type="Proteomes" id="UP000031518"/>
    </source>
</evidence>